<dbReference type="Proteomes" id="UP000041254">
    <property type="component" value="Unassembled WGS sequence"/>
</dbReference>
<reference evidence="1 2" key="1">
    <citation type="submission" date="2014-11" db="EMBL/GenBank/DDBJ databases">
        <authorList>
            <person name="Zhu J."/>
            <person name="Qi W."/>
            <person name="Song R."/>
        </authorList>
    </citation>
    <scope>NUCLEOTIDE SEQUENCE [LARGE SCALE GENOMIC DNA]</scope>
</reference>
<evidence type="ECO:0000313" key="1">
    <source>
        <dbReference type="EMBL" id="CEL96630.1"/>
    </source>
</evidence>
<gene>
    <name evidence="1" type="ORF">Vbra_7610</name>
</gene>
<name>A0A0G4EIV7_VITBC</name>
<proteinExistence type="predicted"/>
<keyword evidence="2" id="KW-1185">Reference proteome</keyword>
<dbReference type="VEuPathDB" id="CryptoDB:Vbra_7610"/>
<accession>A0A0G4EIV7</accession>
<protein>
    <submittedName>
        <fullName evidence="1">Uncharacterized protein</fullName>
    </submittedName>
</protein>
<sequence length="172" mass="18824">MRHTLGKIIYRQLLQRCVHLKLIHQGATPQSCLAAPEGPVPRLWKATLAAAYRRAFIEESLLEGTWNCSIGEGLPVRIHKQSSASLLASGFMETRMKEPAVFLSARRPSAGKGLPMTADDWGLLEDLTTALCREGGWLINRAVTDDAKTARGLPLNSPHSLLLGSSIRGRET</sequence>
<dbReference type="EMBL" id="CDMY01000243">
    <property type="protein sequence ID" value="CEL96630.1"/>
    <property type="molecule type" value="Genomic_DNA"/>
</dbReference>
<dbReference type="InParanoid" id="A0A0G4EIV7"/>
<organism evidence="1 2">
    <name type="scientific">Vitrella brassicaformis (strain CCMP3155)</name>
    <dbReference type="NCBI Taxonomy" id="1169540"/>
    <lineage>
        <taxon>Eukaryota</taxon>
        <taxon>Sar</taxon>
        <taxon>Alveolata</taxon>
        <taxon>Colpodellida</taxon>
        <taxon>Vitrellaceae</taxon>
        <taxon>Vitrella</taxon>
    </lineage>
</organism>
<evidence type="ECO:0000313" key="2">
    <source>
        <dbReference type="Proteomes" id="UP000041254"/>
    </source>
</evidence>
<dbReference type="AlphaFoldDB" id="A0A0G4EIV7"/>